<sequence length="71" mass="7540">MSKAPRIRRPVPTTSEVIQALEAAHVAMMHAAGMLAMRYGTGSQQAVQMAGAAAMVADDWIPGFRQEAMPA</sequence>
<gene>
    <name evidence="1" type="ORF">UFOVP99_37</name>
</gene>
<protein>
    <submittedName>
        <fullName evidence="1">Uncharacterized protein</fullName>
    </submittedName>
</protein>
<name>A0A6J5L5B3_9CAUD</name>
<accession>A0A6J5L5B3</accession>
<reference evidence="1" key="1">
    <citation type="submission" date="2020-04" db="EMBL/GenBank/DDBJ databases">
        <authorList>
            <person name="Chiriac C."/>
            <person name="Salcher M."/>
            <person name="Ghai R."/>
            <person name="Kavagutti S V."/>
        </authorList>
    </citation>
    <scope>NUCLEOTIDE SEQUENCE</scope>
</reference>
<evidence type="ECO:0000313" key="1">
    <source>
        <dbReference type="EMBL" id="CAB4128476.1"/>
    </source>
</evidence>
<proteinExistence type="predicted"/>
<dbReference type="EMBL" id="LR796221">
    <property type="protein sequence ID" value="CAB4128476.1"/>
    <property type="molecule type" value="Genomic_DNA"/>
</dbReference>
<organism evidence="1">
    <name type="scientific">uncultured Caudovirales phage</name>
    <dbReference type="NCBI Taxonomy" id="2100421"/>
    <lineage>
        <taxon>Viruses</taxon>
        <taxon>Duplodnaviria</taxon>
        <taxon>Heunggongvirae</taxon>
        <taxon>Uroviricota</taxon>
        <taxon>Caudoviricetes</taxon>
        <taxon>Peduoviridae</taxon>
        <taxon>Maltschvirus</taxon>
        <taxon>Maltschvirus maltsch</taxon>
    </lineage>
</organism>